<dbReference type="SUPFAM" id="SSF48452">
    <property type="entry name" value="TPR-like"/>
    <property type="match status" value="1"/>
</dbReference>
<proteinExistence type="predicted"/>
<sequence>MTHSIWDGLCKQPVLTASTEKHTKLVHDASTQLQQPIESILSTLNLRSKLLTECANYDAALRDAKVMQQISPSSALGYLREATIHSEQGKQHHAIDICNKGLYVVEANDPDYGTLQRAKHDAEQHLKHRVDFLKQLPIDIVTTTLIRMIVDDDYMDPYEPSPSLYVSHLWCDRILQTFGGLCFAIGEKEDDNLSAVIEFAPHIKTLKVELYTKGTWLGDLIGNNNFCSLRKLQIEDFGSIHVGNFVSSLKSISNTLTDLTVDMDMECGSMLRVPEVVFACPNLRMLEIIEPHDADVSILPATTWPTMTTLSLTYTRTDITCNQIIDIWKRFPSLKKLELYPCSDIQSALIVPEYCPRMKSLQLCMEGMGIRLIYSEQGDYSEGPGIRKLMIETNPTADKICKDTSSIIKQYHTMLEHLEWEMNTSEDRENIDHLEFSCLKKFGFFGSGLQLLHNAPILEELMITSQAINMHPQVLDTIPPHLKSLELKFIRVDALDYELKQSLLLYLNRIALQHQLKQLAIHFNNIDSDASILDAVHGHSHLECLKVSVKREWDSYHMERFVDGLVRSCPLLSTLKLKCKNAPSTDSINILKRLSHLNQLAFSTHGTGGADTFWDAISTFTQLTSITIYPSTGARDPAINYLKQQRPDIKITIHKDAIHP</sequence>
<dbReference type="SUPFAM" id="SSF52047">
    <property type="entry name" value="RNI-like"/>
    <property type="match status" value="2"/>
</dbReference>
<keyword evidence="2" id="KW-1185">Reference proteome</keyword>
<accession>A0A068S775</accession>
<evidence type="ECO:0000313" key="2">
    <source>
        <dbReference type="Proteomes" id="UP000027586"/>
    </source>
</evidence>
<dbReference type="EMBL" id="CBTN010000048">
    <property type="protein sequence ID" value="CDH57672.1"/>
    <property type="molecule type" value="Genomic_DNA"/>
</dbReference>
<protein>
    <submittedName>
        <fullName evidence="1">Uncharacterized protein</fullName>
    </submittedName>
</protein>
<dbReference type="VEuPathDB" id="FungiDB:LCOR_08582.1"/>
<dbReference type="InterPro" id="IPR032675">
    <property type="entry name" value="LRR_dom_sf"/>
</dbReference>
<gene>
    <name evidence="1" type="ORF">LCOR_08582.1</name>
</gene>
<name>A0A068S775_9FUNG</name>
<dbReference type="OrthoDB" id="10366610at2759"/>
<dbReference type="PANTHER" id="PTHR38926:SF5">
    <property type="entry name" value="F-BOX AND LEUCINE-RICH REPEAT PROTEIN 6"/>
    <property type="match status" value="1"/>
</dbReference>
<organism evidence="1 2">
    <name type="scientific">Lichtheimia corymbifera JMRC:FSU:9682</name>
    <dbReference type="NCBI Taxonomy" id="1263082"/>
    <lineage>
        <taxon>Eukaryota</taxon>
        <taxon>Fungi</taxon>
        <taxon>Fungi incertae sedis</taxon>
        <taxon>Mucoromycota</taxon>
        <taxon>Mucoromycotina</taxon>
        <taxon>Mucoromycetes</taxon>
        <taxon>Mucorales</taxon>
        <taxon>Lichtheimiaceae</taxon>
        <taxon>Lichtheimia</taxon>
    </lineage>
</organism>
<dbReference type="Proteomes" id="UP000027586">
    <property type="component" value="Unassembled WGS sequence"/>
</dbReference>
<dbReference type="Gene3D" id="3.80.10.10">
    <property type="entry name" value="Ribonuclease Inhibitor"/>
    <property type="match status" value="1"/>
</dbReference>
<comment type="caution">
    <text evidence="1">The sequence shown here is derived from an EMBL/GenBank/DDBJ whole genome shotgun (WGS) entry which is preliminary data.</text>
</comment>
<dbReference type="InterPro" id="IPR011990">
    <property type="entry name" value="TPR-like_helical_dom_sf"/>
</dbReference>
<evidence type="ECO:0000313" key="1">
    <source>
        <dbReference type="EMBL" id="CDH57672.1"/>
    </source>
</evidence>
<dbReference type="PANTHER" id="PTHR38926">
    <property type="entry name" value="F-BOX DOMAIN CONTAINING PROTEIN, EXPRESSED"/>
    <property type="match status" value="1"/>
</dbReference>
<dbReference type="AlphaFoldDB" id="A0A068S775"/>
<reference evidence="1" key="1">
    <citation type="submission" date="2013-08" db="EMBL/GenBank/DDBJ databases">
        <title>Gene expansion shapes genome architecture in the human pathogen Lichtheimia corymbifera: an evolutionary genomics analysis in the ancient terrestrial Mucorales (Mucoromycotina).</title>
        <authorList>
            <person name="Schwartze V.U."/>
            <person name="Winter S."/>
            <person name="Shelest E."/>
            <person name="Marcet-Houben M."/>
            <person name="Horn F."/>
            <person name="Wehner S."/>
            <person name="Hoffmann K."/>
            <person name="Riege K."/>
            <person name="Sammeth M."/>
            <person name="Nowrousian M."/>
            <person name="Valiante V."/>
            <person name="Linde J."/>
            <person name="Jacobsen I.D."/>
            <person name="Marz M."/>
            <person name="Brakhage A.A."/>
            <person name="Gabaldon T."/>
            <person name="Bocker S."/>
            <person name="Voigt K."/>
        </authorList>
    </citation>
    <scope>NUCLEOTIDE SEQUENCE [LARGE SCALE GENOMIC DNA]</scope>
    <source>
        <strain evidence="1">FSU 9682</strain>
    </source>
</reference>